<evidence type="ECO:0000256" key="1">
    <source>
        <dbReference type="ARBA" id="ARBA00010193"/>
    </source>
</evidence>
<dbReference type="STRING" id="1328760.A0A161TFZ7"/>
<dbReference type="Gene3D" id="2.60.120.380">
    <property type="match status" value="1"/>
</dbReference>
<dbReference type="InterPro" id="IPR036213">
    <property type="entry name" value="Calpain_III_sf"/>
</dbReference>
<dbReference type="InterPro" id="IPR036181">
    <property type="entry name" value="MIT_dom_sf"/>
</dbReference>
<dbReference type="Gene3D" id="1.20.58.80">
    <property type="entry name" value="Phosphotransferase system, lactose/cellobiose-type IIA subunit"/>
    <property type="match status" value="1"/>
</dbReference>
<keyword evidence="4 5" id="KW-0788">Thiol protease</keyword>
<dbReference type="PROSITE" id="PS50203">
    <property type="entry name" value="CALPAIN_CAT"/>
    <property type="match status" value="1"/>
</dbReference>
<protein>
    <submittedName>
        <fullName evidence="8">PALB protein</fullName>
    </submittedName>
</protein>
<name>A0A161TFZ7_XYLHT</name>
<feature type="region of interest" description="Disordered" evidence="6">
    <location>
        <begin position="512"/>
        <end position="532"/>
    </location>
</feature>
<feature type="active site" evidence="5">
    <location>
        <position position="389"/>
    </location>
</feature>
<feature type="active site" evidence="5">
    <location>
        <position position="201"/>
    </location>
</feature>
<evidence type="ECO:0000313" key="9">
    <source>
        <dbReference type="Proteomes" id="UP000076632"/>
    </source>
</evidence>
<evidence type="ECO:0000256" key="6">
    <source>
        <dbReference type="SAM" id="MobiDB-lite"/>
    </source>
</evidence>
<dbReference type="OMA" id="GDYRRGC"/>
<dbReference type="InParanoid" id="A0A161TFZ7"/>
<dbReference type="Pfam" id="PF25435">
    <property type="entry name" value="PalB_C"/>
    <property type="match status" value="1"/>
</dbReference>
<dbReference type="SUPFAM" id="SSF54001">
    <property type="entry name" value="Cysteine proteinases"/>
    <property type="match status" value="1"/>
</dbReference>
<dbReference type="SMART" id="SM00720">
    <property type="entry name" value="calpain_III"/>
    <property type="match status" value="1"/>
</dbReference>
<dbReference type="SUPFAM" id="SSF116846">
    <property type="entry name" value="MIT domain"/>
    <property type="match status" value="1"/>
</dbReference>
<dbReference type="OrthoDB" id="167576at2759"/>
<accession>A0A161TFZ7</accession>
<sequence>MTSRERLTELETRASDTESLIAIASTRDDALNAAIKAAELYMQAMKQLPAGEKKARLKQKCNGLLDQAEKIKSCADWQGQMNSAATVAKLDAPSSTRVLATKEKRILLEDSKLNGFIFPPWNASPDPHEFILKEGEPLYTDIPELGLSDSQRDAFDGWKRPAEALPPKHLFKHSDETSAQHEPTMKADNIVDLVQDITTDCSVVASLCAGTARAERGHAKIISSILFPYDMREMRPAISPNGKYIFRLHFNGCSRKVVIDDRLPTSRTSRVLYVIDRRNPCLLWPALIEKAYLKVRGGYDFPGSNSGTDIWVLTGWIPEQVFLQSEEVVPNRLWNRMLQSFKYGDVLITMGTGKLSRREEKSLGLSGQHDYAVLDLKEVGNRRLFLVKNPWSEGTTWKGRVPESEDPKFEPDDDESSTWTSHLRDALPEGELAPGTFWIDLNNVMQTFESIYLNWNPGLFLHREDFHFSWDLSTLRSVPGCFNANPQYSITSRAGGVVWVLLDRHFKTGESKATSSAAPTATATTDDTHSTGKGNAQGFISLYAFHRNTGQRVVLSDGADQRGPYVDSPQTLMRLEMPPQSSYTLVVSEQDLPPSLFNFTISAFSRTRISMTPAAEKYPFTSTHQSSWTATSAGGNADCSLYPTNPQFSITLPSRTAISLLLETPNTDIPVHIKLVWAGGNRLTSLTSRDILGDSVEYRRGCALAELPPVEAGTYTIICSTFSPGQLAPFTLRIGTNVACRVQPIPPEWAGRLRITLPPARFPSQVNSVYALLTPQRLTRLRVIARYPPNAAAAAAPATRARTPVRVRLESGRGPNSRCLAESNAGEFADTLMGIRTPDVDVLPDMQWRGGVWLVVERLGGPASLEDRMDVEILTESVVSVGEWLLGD</sequence>
<dbReference type="RefSeq" id="XP_018190572.1">
    <property type="nucleotide sequence ID" value="XM_018335772.1"/>
</dbReference>
<comment type="similarity">
    <text evidence="1">Belongs to the peptidase C2 family. PalB/RIM13 subfamily.</text>
</comment>
<dbReference type="PANTHER" id="PTHR46143">
    <property type="entry name" value="CALPAIN-7"/>
    <property type="match status" value="1"/>
</dbReference>
<dbReference type="Gene3D" id="3.90.70.10">
    <property type="entry name" value="Cysteine proteinases"/>
    <property type="match status" value="1"/>
</dbReference>
<evidence type="ECO:0000256" key="4">
    <source>
        <dbReference type="ARBA" id="ARBA00022807"/>
    </source>
</evidence>
<evidence type="ECO:0000256" key="5">
    <source>
        <dbReference type="PROSITE-ProRule" id="PRU00239"/>
    </source>
</evidence>
<dbReference type="SMART" id="SM00230">
    <property type="entry name" value="CysPc"/>
    <property type="match status" value="1"/>
</dbReference>
<feature type="compositionally biased region" description="Low complexity" evidence="6">
    <location>
        <begin position="513"/>
        <end position="525"/>
    </location>
</feature>
<dbReference type="InterPro" id="IPR022683">
    <property type="entry name" value="Calpain_III"/>
</dbReference>
<keyword evidence="3 5" id="KW-0378">Hydrolase</keyword>
<dbReference type="GO" id="GO:0004198">
    <property type="term" value="F:calcium-dependent cysteine-type endopeptidase activity"/>
    <property type="evidence" value="ECO:0007669"/>
    <property type="project" value="InterPro"/>
</dbReference>
<evidence type="ECO:0000256" key="3">
    <source>
        <dbReference type="ARBA" id="ARBA00022801"/>
    </source>
</evidence>
<feature type="active site" evidence="5">
    <location>
        <position position="369"/>
    </location>
</feature>
<dbReference type="CDD" id="cd00044">
    <property type="entry name" value="CysPc"/>
    <property type="match status" value="1"/>
</dbReference>
<dbReference type="InterPro" id="IPR051297">
    <property type="entry name" value="PalB/RIM13"/>
</dbReference>
<feature type="region of interest" description="Disordered" evidence="6">
    <location>
        <begin position="396"/>
        <end position="419"/>
    </location>
</feature>
<feature type="compositionally biased region" description="Basic and acidic residues" evidence="6">
    <location>
        <begin position="400"/>
        <end position="410"/>
    </location>
</feature>
<evidence type="ECO:0000259" key="7">
    <source>
        <dbReference type="PROSITE" id="PS50203"/>
    </source>
</evidence>
<keyword evidence="2 5" id="KW-0645">Protease</keyword>
<dbReference type="InterPro" id="IPR038765">
    <property type="entry name" value="Papain-like_cys_pep_sf"/>
</dbReference>
<dbReference type="AlphaFoldDB" id="A0A161TFZ7"/>
<dbReference type="GeneID" id="28900909"/>
<dbReference type="SUPFAM" id="SSF49758">
    <property type="entry name" value="Calpain large subunit, middle domain (domain III)"/>
    <property type="match status" value="2"/>
</dbReference>
<proteinExistence type="inferred from homology"/>
<dbReference type="Pfam" id="PF00648">
    <property type="entry name" value="Peptidase_C2"/>
    <property type="match status" value="1"/>
</dbReference>
<reference evidence="8 9" key="1">
    <citation type="journal article" date="2016" name="Fungal Biol.">
        <title>The genome of Xylona heveae provides a window into fungal endophytism.</title>
        <authorList>
            <person name="Gazis R."/>
            <person name="Kuo A."/>
            <person name="Riley R."/>
            <person name="LaButti K."/>
            <person name="Lipzen A."/>
            <person name="Lin J."/>
            <person name="Amirebrahimi M."/>
            <person name="Hesse C.N."/>
            <person name="Spatafora J.W."/>
            <person name="Henrissat B."/>
            <person name="Hainaut M."/>
            <person name="Grigoriev I.V."/>
            <person name="Hibbett D.S."/>
        </authorList>
    </citation>
    <scope>NUCLEOTIDE SEQUENCE [LARGE SCALE GENOMIC DNA]</scope>
    <source>
        <strain evidence="8 9">TC161</strain>
    </source>
</reference>
<gene>
    <name evidence="8" type="ORF">L228DRAFT_280291</name>
</gene>
<evidence type="ECO:0000256" key="2">
    <source>
        <dbReference type="ARBA" id="ARBA00022670"/>
    </source>
</evidence>
<dbReference type="InterPro" id="IPR001300">
    <property type="entry name" value="Peptidase_C2_calpain_cat"/>
</dbReference>
<evidence type="ECO:0000313" key="8">
    <source>
        <dbReference type="EMBL" id="KZF25017.1"/>
    </source>
</evidence>
<organism evidence="8 9">
    <name type="scientific">Xylona heveae (strain CBS 132557 / TC161)</name>
    <dbReference type="NCBI Taxonomy" id="1328760"/>
    <lineage>
        <taxon>Eukaryota</taxon>
        <taxon>Fungi</taxon>
        <taxon>Dikarya</taxon>
        <taxon>Ascomycota</taxon>
        <taxon>Pezizomycotina</taxon>
        <taxon>Xylonomycetes</taxon>
        <taxon>Xylonales</taxon>
        <taxon>Xylonaceae</taxon>
        <taxon>Xylona</taxon>
    </lineage>
</organism>
<dbReference type="PANTHER" id="PTHR46143:SF1">
    <property type="entry name" value="CALPAIN-7"/>
    <property type="match status" value="1"/>
</dbReference>
<dbReference type="EMBL" id="KV407455">
    <property type="protein sequence ID" value="KZF25017.1"/>
    <property type="molecule type" value="Genomic_DNA"/>
</dbReference>
<feature type="domain" description="Calpain catalytic" evidence="7">
    <location>
        <begin position="115"/>
        <end position="457"/>
    </location>
</feature>
<keyword evidence="9" id="KW-1185">Reference proteome</keyword>
<dbReference type="GO" id="GO:0006508">
    <property type="term" value="P:proteolysis"/>
    <property type="evidence" value="ECO:0007669"/>
    <property type="project" value="UniProtKB-KW"/>
</dbReference>
<dbReference type="Proteomes" id="UP000076632">
    <property type="component" value="Unassembled WGS sequence"/>
</dbReference>